<feature type="binding site" evidence="2">
    <location>
        <position position="191"/>
    </location>
    <ligand>
        <name>Mn(2+)</name>
        <dbReference type="ChEBI" id="CHEBI:29035"/>
        <label>1</label>
    </ligand>
</feature>
<protein>
    <submittedName>
        <fullName evidence="5">Catalase, manganese</fullName>
        <ecNumber evidence="5">1.11.1.6</ecNumber>
    </submittedName>
</protein>
<evidence type="ECO:0000256" key="4">
    <source>
        <dbReference type="SAM" id="MobiDB-lite"/>
    </source>
</evidence>
<keyword evidence="5" id="KW-0575">Peroxidase</keyword>
<dbReference type="EC" id="1.11.1.6" evidence="5"/>
<dbReference type="GO" id="GO:0046872">
    <property type="term" value="F:metal ion binding"/>
    <property type="evidence" value="ECO:0007669"/>
    <property type="project" value="UniProtKB-KW"/>
</dbReference>
<name>M5U158_9BACT</name>
<feature type="region of interest" description="Disordered" evidence="4">
    <location>
        <begin position="274"/>
        <end position="318"/>
    </location>
</feature>
<keyword evidence="3" id="KW-0106">Calcium</keyword>
<dbReference type="GO" id="GO:0004096">
    <property type="term" value="F:catalase activity"/>
    <property type="evidence" value="ECO:0007669"/>
    <property type="project" value="UniProtKB-EC"/>
</dbReference>
<dbReference type="CDD" id="cd01051">
    <property type="entry name" value="Mn_catalase"/>
    <property type="match status" value="1"/>
</dbReference>
<feature type="binding site" evidence="2">
    <location>
        <position position="224"/>
    </location>
    <ligand>
        <name>Mn(2+)</name>
        <dbReference type="ChEBI" id="CHEBI:29035"/>
        <label>1</label>
    </ligand>
</feature>
<dbReference type="InterPro" id="IPR009078">
    <property type="entry name" value="Ferritin-like_SF"/>
</dbReference>
<dbReference type="EMBL" id="ANOH01000235">
    <property type="protein sequence ID" value="EMI55014.1"/>
    <property type="molecule type" value="Genomic_DNA"/>
</dbReference>
<evidence type="ECO:0000256" key="3">
    <source>
        <dbReference type="PIRSR" id="PIRSR607760-2"/>
    </source>
</evidence>
<proteinExistence type="inferred from homology"/>
<dbReference type="InterPro" id="IPR012347">
    <property type="entry name" value="Ferritin-like"/>
</dbReference>
<dbReference type="AlphaFoldDB" id="M5U158"/>
<feature type="binding site" evidence="3">
    <location>
        <position position="100"/>
    </location>
    <ligand>
        <name>Ca(2+)</name>
        <dbReference type="ChEBI" id="CHEBI:29108"/>
    </ligand>
</feature>
<evidence type="ECO:0000313" key="6">
    <source>
        <dbReference type="Proteomes" id="UP000011885"/>
    </source>
</evidence>
<dbReference type="InterPro" id="IPR039377">
    <property type="entry name" value="Mn_catalase_dom"/>
</dbReference>
<dbReference type="SUPFAM" id="SSF47240">
    <property type="entry name" value="Ferritin-like"/>
    <property type="match status" value="1"/>
</dbReference>
<dbReference type="Gene3D" id="1.20.1260.10">
    <property type="match status" value="1"/>
</dbReference>
<evidence type="ECO:0000256" key="1">
    <source>
        <dbReference type="ARBA" id="ARBA00007644"/>
    </source>
</evidence>
<gene>
    <name evidence="5" type="ORF">RSSM_03525</name>
</gene>
<feature type="binding site" evidence="2">
    <location>
        <position position="78"/>
    </location>
    <ligand>
        <name>Mn(2+)</name>
        <dbReference type="ChEBI" id="CHEBI:29035"/>
        <label>1</label>
    </ligand>
</feature>
<comment type="similarity">
    <text evidence="1">Belongs to the manganese catalase family.</text>
</comment>
<feature type="binding site" evidence="2">
    <location>
        <position position="109"/>
    </location>
    <ligand>
        <name>Mn(2+)</name>
        <dbReference type="ChEBI" id="CHEBI:29035"/>
        <label>1</label>
    </ligand>
</feature>
<dbReference type="Proteomes" id="UP000011885">
    <property type="component" value="Unassembled WGS sequence"/>
</dbReference>
<keyword evidence="2" id="KW-0479">Metal-binding</keyword>
<keyword evidence="6" id="KW-1185">Reference proteome</keyword>
<comment type="cofactor">
    <cofactor evidence="3">
        <name>Ca(2+)</name>
        <dbReference type="ChEBI" id="CHEBI:29108"/>
    </cofactor>
    <text evidence="3">Binds 1 Ca(2+) ion per subunit.</text>
</comment>
<dbReference type="PATRIC" id="fig|1263870.3.peg.3746"/>
<keyword evidence="5" id="KW-0560">Oxidoreductase</keyword>
<keyword evidence="2" id="KW-0464">Manganese</keyword>
<evidence type="ECO:0000256" key="2">
    <source>
        <dbReference type="PIRSR" id="PIRSR607760-1"/>
    </source>
</evidence>
<dbReference type="Pfam" id="PF05067">
    <property type="entry name" value="Mn_catalase"/>
    <property type="match status" value="1"/>
</dbReference>
<feature type="binding site" evidence="2">
    <location>
        <position position="112"/>
    </location>
    <ligand>
        <name>Mn(2+)</name>
        <dbReference type="ChEBI" id="CHEBI:29035"/>
        <label>1</label>
    </ligand>
</feature>
<comment type="cofactor">
    <cofactor evidence="2">
        <name>Mn(2+)</name>
        <dbReference type="ChEBI" id="CHEBI:29035"/>
    </cofactor>
    <text evidence="2">Binds 2 manganese ions per subunit.</text>
</comment>
<evidence type="ECO:0000313" key="5">
    <source>
        <dbReference type="EMBL" id="EMI55014.1"/>
    </source>
</evidence>
<dbReference type="InterPro" id="IPR007760">
    <property type="entry name" value="Mn_catalase"/>
</dbReference>
<sequence>MKPQSQQFVNSLSAVMVTWRATCKSRDETVFQFLQQSKKETHMFYHDGGKLQYPVRVEKPSPLFAKALQQAIGGIQGEVRVCLQYLFQAWGARGPAKYRDMLLETGTEEMAHIEMLATAVALNLEGAPLEQEEAAKDPLVMAAMGGMNIQHAIGTCMAAMPVDSEGVPFNCSHVYASGNVAADMLANATAESTGRMLAVQLWKMTDDPGMKDMLSYMIARDTMHQNQWLAAWEELGGPENHPIPNSFPQEEENSDYAYAFMSFGVSDDFKTPHGAWTKGKSFDGKGKNSAVQMRPLGDKPNLGAASPKTAAQKGQMKE</sequence>
<reference evidence="5 6" key="1">
    <citation type="journal article" date="2013" name="Mar. Genomics">
        <title>Expression of sulfatases in Rhodopirellula baltica and the diversity of sulfatases in the genus Rhodopirellula.</title>
        <authorList>
            <person name="Wegner C.E."/>
            <person name="Richter-Heitmann T."/>
            <person name="Klindworth A."/>
            <person name="Klockow C."/>
            <person name="Richter M."/>
            <person name="Achstetter T."/>
            <person name="Glockner F.O."/>
            <person name="Harder J."/>
        </authorList>
    </citation>
    <scope>NUCLEOTIDE SEQUENCE [LARGE SCALE GENOMIC DNA]</scope>
    <source>
        <strain evidence="5 6">SM41</strain>
    </source>
</reference>
<comment type="caution">
    <text evidence="5">The sequence shown here is derived from an EMBL/GenBank/DDBJ whole genome shotgun (WGS) entry which is preliminary data.</text>
</comment>
<accession>M5U158</accession>
<organism evidence="5 6">
    <name type="scientific">Rhodopirellula sallentina SM41</name>
    <dbReference type="NCBI Taxonomy" id="1263870"/>
    <lineage>
        <taxon>Bacteria</taxon>
        <taxon>Pseudomonadati</taxon>
        <taxon>Planctomycetota</taxon>
        <taxon>Planctomycetia</taxon>
        <taxon>Pirellulales</taxon>
        <taxon>Pirellulaceae</taxon>
        <taxon>Rhodopirellula</taxon>
    </lineage>
</organism>